<evidence type="ECO:0000313" key="2">
    <source>
        <dbReference type="Proteomes" id="UP000198597"/>
    </source>
</evidence>
<keyword evidence="2" id="KW-1185">Reference proteome</keyword>
<dbReference type="Proteomes" id="UP000198597">
    <property type="component" value="Unassembled WGS sequence"/>
</dbReference>
<dbReference type="OrthoDB" id="1909129at2"/>
<dbReference type="STRING" id="94869.SAMN04488529_10923"/>
<organism evidence="1 2">
    <name type="scientific">Clostridium gasigenes</name>
    <dbReference type="NCBI Taxonomy" id="94869"/>
    <lineage>
        <taxon>Bacteria</taxon>
        <taxon>Bacillati</taxon>
        <taxon>Bacillota</taxon>
        <taxon>Clostridia</taxon>
        <taxon>Eubacteriales</taxon>
        <taxon>Clostridiaceae</taxon>
        <taxon>Clostridium</taxon>
    </lineage>
</organism>
<sequence length="153" mass="17072">MAEAKVNCRNKLKSIVLPVLTIIIIVSIGYNIYQDSKIKRYKEELGIIVSQGIESFASKSGSLSDELVYAEQYGDIASAHMAYVTLSEGDGISSEEYTSSLAMLLLNIKILMLNDKSKVEKAFLNNNGSELMFRISNNFEDTESIEKVFKLLE</sequence>
<evidence type="ECO:0000313" key="1">
    <source>
        <dbReference type="EMBL" id="SDP60603.1"/>
    </source>
</evidence>
<accession>A0A1H0U330</accession>
<reference evidence="1 2" key="1">
    <citation type="submission" date="2016-10" db="EMBL/GenBank/DDBJ databases">
        <authorList>
            <person name="de Groot N.N."/>
        </authorList>
    </citation>
    <scope>NUCLEOTIDE SEQUENCE [LARGE SCALE GENOMIC DNA]</scope>
    <source>
        <strain evidence="1 2">DSM 12272</strain>
    </source>
</reference>
<dbReference type="AlphaFoldDB" id="A0A1H0U330"/>
<proteinExistence type="predicted"/>
<dbReference type="EMBL" id="FNJM01000009">
    <property type="protein sequence ID" value="SDP60603.1"/>
    <property type="molecule type" value="Genomic_DNA"/>
</dbReference>
<name>A0A1H0U330_9CLOT</name>
<protein>
    <submittedName>
        <fullName evidence="1">Uncharacterized protein</fullName>
    </submittedName>
</protein>
<dbReference type="RefSeq" id="WP_089970928.1">
    <property type="nucleotide sequence ID" value="NZ_FNJM01000009.1"/>
</dbReference>
<gene>
    <name evidence="1" type="ORF">SAMN04488529_10923</name>
</gene>